<evidence type="ECO:0000256" key="4">
    <source>
        <dbReference type="ARBA" id="ARBA00022989"/>
    </source>
</evidence>
<keyword evidence="3" id="KW-0812">Transmembrane</keyword>
<keyword evidence="5" id="KW-0472">Membrane</keyword>
<sequence length="166" mass="17156">MVIGPALAGFLAAVVSPAWLIGVDALSFAVLAFQVGRLPGAAGKAATAAPVDADRSAAGLRLLRKQPELLGVLALTWFFNFLYGPAEVALPLHVTEDLHAGRACSGCTGRCSEWAPCWAAWPRAPCAGFRCGRSPWGSSRGGGSLSCPSASARRRPSPWPASRSAA</sequence>
<evidence type="ECO:0000313" key="7">
    <source>
        <dbReference type="EMBL" id="MEJ8640373.1"/>
    </source>
</evidence>
<accession>A0ABU8TZD6</accession>
<dbReference type="EMBL" id="JBBKAM010000002">
    <property type="protein sequence ID" value="MEJ8640373.1"/>
    <property type="molecule type" value="Genomic_DNA"/>
</dbReference>
<dbReference type="InterPro" id="IPR036259">
    <property type="entry name" value="MFS_trans_sf"/>
</dbReference>
<evidence type="ECO:0000256" key="1">
    <source>
        <dbReference type="ARBA" id="ARBA00004651"/>
    </source>
</evidence>
<evidence type="ECO:0008006" key="9">
    <source>
        <dbReference type="Google" id="ProtNLM"/>
    </source>
</evidence>
<comment type="subcellular location">
    <subcellularLocation>
        <location evidence="1">Cell membrane</location>
        <topology evidence="1">Multi-pass membrane protein</topology>
    </subcellularLocation>
</comment>
<evidence type="ECO:0000256" key="6">
    <source>
        <dbReference type="SAM" id="MobiDB-lite"/>
    </source>
</evidence>
<protein>
    <recommendedName>
        <fullName evidence="9">MFS transporter</fullName>
    </recommendedName>
</protein>
<dbReference type="Proteomes" id="UP001382904">
    <property type="component" value="Unassembled WGS sequence"/>
</dbReference>
<evidence type="ECO:0000256" key="5">
    <source>
        <dbReference type="ARBA" id="ARBA00023136"/>
    </source>
</evidence>
<keyword evidence="4" id="KW-1133">Transmembrane helix</keyword>
<evidence type="ECO:0000313" key="8">
    <source>
        <dbReference type="Proteomes" id="UP001382904"/>
    </source>
</evidence>
<evidence type="ECO:0000256" key="2">
    <source>
        <dbReference type="ARBA" id="ARBA00022475"/>
    </source>
</evidence>
<gene>
    <name evidence="7" type="ORF">WKI68_00915</name>
</gene>
<proteinExistence type="predicted"/>
<dbReference type="SUPFAM" id="SSF103473">
    <property type="entry name" value="MFS general substrate transporter"/>
    <property type="match status" value="1"/>
</dbReference>
<keyword evidence="2" id="KW-1003">Cell membrane</keyword>
<comment type="caution">
    <text evidence="7">The sequence shown here is derived from an EMBL/GenBank/DDBJ whole genome shotgun (WGS) entry which is preliminary data.</text>
</comment>
<reference evidence="7 8" key="1">
    <citation type="submission" date="2024-03" db="EMBL/GenBank/DDBJ databases">
        <title>Novel Streptomyces species of biotechnological and ecological value are a feature of Machair soil.</title>
        <authorList>
            <person name="Prole J.R."/>
            <person name="Goodfellow M."/>
            <person name="Allenby N."/>
            <person name="Ward A.C."/>
        </authorList>
    </citation>
    <scope>NUCLEOTIDE SEQUENCE [LARGE SCALE GENOMIC DNA]</scope>
    <source>
        <strain evidence="7 8">MS1.HAVA.3</strain>
    </source>
</reference>
<feature type="region of interest" description="Disordered" evidence="6">
    <location>
        <begin position="137"/>
        <end position="166"/>
    </location>
</feature>
<evidence type="ECO:0000256" key="3">
    <source>
        <dbReference type="ARBA" id="ARBA00022692"/>
    </source>
</evidence>
<dbReference type="PANTHER" id="PTHR23513:SF11">
    <property type="entry name" value="STAPHYLOFERRIN A TRANSPORTER"/>
    <property type="match status" value="1"/>
</dbReference>
<keyword evidence="8" id="KW-1185">Reference proteome</keyword>
<name>A0ABU8TZD6_9ACTN</name>
<dbReference type="PANTHER" id="PTHR23513">
    <property type="entry name" value="INTEGRAL MEMBRANE EFFLUX PROTEIN-RELATED"/>
    <property type="match status" value="1"/>
</dbReference>
<dbReference type="Gene3D" id="1.20.1250.20">
    <property type="entry name" value="MFS general substrate transporter like domains"/>
    <property type="match status" value="1"/>
</dbReference>
<organism evidence="7 8">
    <name type="scientific">Streptomyces caledonius</name>
    <dbReference type="NCBI Taxonomy" id="3134107"/>
    <lineage>
        <taxon>Bacteria</taxon>
        <taxon>Bacillati</taxon>
        <taxon>Actinomycetota</taxon>
        <taxon>Actinomycetes</taxon>
        <taxon>Kitasatosporales</taxon>
        <taxon>Streptomycetaceae</taxon>
        <taxon>Streptomyces</taxon>
    </lineage>
</organism>